<evidence type="ECO:0000256" key="1">
    <source>
        <dbReference type="ARBA" id="ARBA00000013"/>
    </source>
</evidence>
<reference evidence="22 23" key="1">
    <citation type="submission" date="2020-07" db="EMBL/GenBank/DDBJ databases">
        <title>Pusillimonas sp. nov., isolated from poultry manure in Taiwan.</title>
        <authorList>
            <person name="Lin S.-Y."/>
            <person name="Tang Y.-S."/>
            <person name="Young C.-C."/>
        </authorList>
    </citation>
    <scope>NUCLEOTIDE SEQUENCE [LARGE SCALE GENOMIC DNA]</scope>
    <source>
        <strain evidence="22 23">CC-YST705</strain>
    </source>
</reference>
<feature type="binding site" evidence="18">
    <location>
        <position position="122"/>
    </location>
    <ligand>
        <name>K(+)</name>
        <dbReference type="ChEBI" id="CHEBI:29103"/>
    </ligand>
</feature>
<evidence type="ECO:0000256" key="7">
    <source>
        <dbReference type="ARBA" id="ARBA00022840"/>
    </source>
</evidence>
<comment type="similarity">
    <text evidence="3 19">In the N-terminal section; belongs to the NnrE/AIBP family.</text>
</comment>
<dbReference type="CDD" id="cd01171">
    <property type="entry name" value="YXKO-related"/>
    <property type="match status" value="1"/>
</dbReference>
<dbReference type="EC" id="4.2.1.136" evidence="19"/>
<dbReference type="SUPFAM" id="SSF64153">
    <property type="entry name" value="YjeF N-terminal domain-like"/>
    <property type="match status" value="1"/>
</dbReference>
<feature type="binding site" evidence="17">
    <location>
        <position position="371"/>
    </location>
    <ligand>
        <name>(6S)-NADPHX</name>
        <dbReference type="ChEBI" id="CHEBI:64076"/>
    </ligand>
</feature>
<evidence type="ECO:0000256" key="5">
    <source>
        <dbReference type="ARBA" id="ARBA00022723"/>
    </source>
</evidence>
<dbReference type="InterPro" id="IPR004443">
    <property type="entry name" value="YjeF_N_dom"/>
</dbReference>
<gene>
    <name evidence="18" type="primary">nnrE</name>
    <name evidence="17" type="synonym">nnrD</name>
    <name evidence="22" type="ORF">H0484_05445</name>
</gene>
<feature type="binding site" evidence="18">
    <location>
        <position position="155"/>
    </location>
    <ligand>
        <name>(6S)-NADPHX</name>
        <dbReference type="ChEBI" id="CHEBI:64076"/>
    </ligand>
</feature>
<dbReference type="NCBIfam" id="TIGR00197">
    <property type="entry name" value="yjeF_nterm"/>
    <property type="match status" value="1"/>
</dbReference>
<dbReference type="EMBL" id="JACDXW010000002">
    <property type="protein sequence ID" value="MCB5363200.1"/>
    <property type="molecule type" value="Genomic_DNA"/>
</dbReference>
<comment type="function">
    <text evidence="18">Catalyzes the epimerization of the S- and R-forms of NAD(P)HX, a damaged form of NAD(P)H that is a result of enzymatic or heat-dependent hydration. This is a prerequisite for the S-specific NAD(P)H-hydrate dehydratase to allow the repair of both epimers of NAD(P)HX.</text>
</comment>
<accession>A0ABS8CB08</accession>
<dbReference type="HAMAP" id="MF_01966">
    <property type="entry name" value="NADHX_epimerase"/>
    <property type="match status" value="1"/>
</dbReference>
<keyword evidence="6 17" id="KW-0547">Nucleotide-binding</keyword>
<comment type="similarity">
    <text evidence="18">Belongs to the NnrE/AIBP family.</text>
</comment>
<dbReference type="PANTHER" id="PTHR12592:SF0">
    <property type="entry name" value="ATP-DEPENDENT (S)-NAD(P)H-HYDRATE DEHYDRATASE"/>
    <property type="match status" value="1"/>
</dbReference>
<dbReference type="PANTHER" id="PTHR12592">
    <property type="entry name" value="ATP-DEPENDENT (S)-NAD(P)H-HYDRATE DEHYDRATASE FAMILY MEMBER"/>
    <property type="match status" value="1"/>
</dbReference>
<dbReference type="Gene3D" id="3.40.50.10260">
    <property type="entry name" value="YjeF N-terminal domain"/>
    <property type="match status" value="1"/>
</dbReference>
<dbReference type="InterPro" id="IPR017953">
    <property type="entry name" value="Carbohydrate_kinase_pred_CS"/>
</dbReference>
<organism evidence="22 23">
    <name type="scientific">Mesopusillimonas faecipullorum</name>
    <dbReference type="NCBI Taxonomy" id="2755040"/>
    <lineage>
        <taxon>Bacteria</taxon>
        <taxon>Pseudomonadati</taxon>
        <taxon>Pseudomonadota</taxon>
        <taxon>Betaproteobacteria</taxon>
        <taxon>Burkholderiales</taxon>
        <taxon>Alcaligenaceae</taxon>
        <taxon>Mesopusillimonas</taxon>
    </lineage>
</organism>
<feature type="binding site" evidence="18">
    <location>
        <position position="158"/>
    </location>
    <ligand>
        <name>K(+)</name>
        <dbReference type="ChEBI" id="CHEBI:29103"/>
    </ligand>
</feature>
<dbReference type="Proteomes" id="UP000776983">
    <property type="component" value="Unassembled WGS sequence"/>
</dbReference>
<feature type="domain" description="YjeF C-terminal" evidence="20">
    <location>
        <begin position="223"/>
        <end position="488"/>
    </location>
</feature>
<dbReference type="Pfam" id="PF03853">
    <property type="entry name" value="YjeF_N"/>
    <property type="match status" value="1"/>
</dbReference>
<comment type="catalytic activity">
    <reaction evidence="1 18 19">
        <text>(6R)-NADHX = (6S)-NADHX</text>
        <dbReference type="Rhea" id="RHEA:32215"/>
        <dbReference type="ChEBI" id="CHEBI:64074"/>
        <dbReference type="ChEBI" id="CHEBI:64075"/>
        <dbReference type="EC" id="5.1.99.6"/>
    </reaction>
</comment>
<dbReference type="HAMAP" id="MF_01965">
    <property type="entry name" value="NADHX_dehydratase"/>
    <property type="match status" value="1"/>
</dbReference>
<keyword evidence="12 17" id="KW-0456">Lyase</keyword>
<dbReference type="InterPro" id="IPR030677">
    <property type="entry name" value="Nnr"/>
</dbReference>
<comment type="similarity">
    <text evidence="17">Belongs to the NnrD/CARKD family.</text>
</comment>
<proteinExistence type="inferred from homology"/>
<evidence type="ECO:0000259" key="21">
    <source>
        <dbReference type="PROSITE" id="PS51385"/>
    </source>
</evidence>
<comment type="cofactor">
    <cofactor evidence="18 19">
        <name>K(+)</name>
        <dbReference type="ChEBI" id="CHEBI:29103"/>
    </cofactor>
    <text evidence="18 19">Binds 1 potassium ion per subunit.</text>
</comment>
<keyword evidence="8 17" id="KW-0521">NADP</keyword>
<evidence type="ECO:0000313" key="23">
    <source>
        <dbReference type="Proteomes" id="UP000776983"/>
    </source>
</evidence>
<name>A0ABS8CB08_9BURK</name>
<keyword evidence="9 18" id="KW-0630">Potassium</keyword>
<dbReference type="Pfam" id="PF01256">
    <property type="entry name" value="Carb_kinase"/>
    <property type="match status" value="1"/>
</dbReference>
<comment type="function">
    <text evidence="17">Catalyzes the dehydration of the S-form of NAD(P)HX at the expense of ADP, which is converted to AMP. Together with NAD(P)HX epimerase, which catalyzes the epimerization of the S- and R-forms, the enzyme allows the repair of both epimers of NAD(P)HX, a damaged form of NAD(P)H that is a result of enzymatic or heat-dependent hydration.</text>
</comment>
<evidence type="ECO:0000256" key="9">
    <source>
        <dbReference type="ARBA" id="ARBA00022958"/>
    </source>
</evidence>
<evidence type="ECO:0000256" key="2">
    <source>
        <dbReference type="ARBA" id="ARBA00000909"/>
    </source>
</evidence>
<comment type="caution">
    <text evidence="18">Lacks conserved residue(s) required for the propagation of feature annotation.</text>
</comment>
<feature type="binding site" evidence="17">
    <location>
        <position position="434"/>
    </location>
    <ligand>
        <name>(6S)-NADPHX</name>
        <dbReference type="ChEBI" id="CHEBI:64076"/>
    </ligand>
</feature>
<dbReference type="PROSITE" id="PS51383">
    <property type="entry name" value="YJEF_C_3"/>
    <property type="match status" value="1"/>
</dbReference>
<dbReference type="InterPro" id="IPR029056">
    <property type="entry name" value="Ribokinase-like"/>
</dbReference>
<feature type="binding site" evidence="18">
    <location>
        <begin position="126"/>
        <end position="132"/>
    </location>
    <ligand>
        <name>(6S)-NADPHX</name>
        <dbReference type="ChEBI" id="CHEBI:64076"/>
    </ligand>
</feature>
<feature type="binding site" evidence="17">
    <location>
        <position position="257"/>
    </location>
    <ligand>
        <name>(6S)-NADPHX</name>
        <dbReference type="ChEBI" id="CHEBI:64076"/>
    </ligand>
</feature>
<keyword evidence="5 18" id="KW-0479">Metal-binding</keyword>
<comment type="catalytic activity">
    <reaction evidence="15 17 19">
        <text>(6S)-NADHX + ADP = AMP + phosphate + NADH + H(+)</text>
        <dbReference type="Rhea" id="RHEA:32223"/>
        <dbReference type="ChEBI" id="CHEBI:15378"/>
        <dbReference type="ChEBI" id="CHEBI:43474"/>
        <dbReference type="ChEBI" id="CHEBI:57945"/>
        <dbReference type="ChEBI" id="CHEBI:64074"/>
        <dbReference type="ChEBI" id="CHEBI:456215"/>
        <dbReference type="ChEBI" id="CHEBI:456216"/>
        <dbReference type="EC" id="4.2.1.136"/>
    </reaction>
</comment>
<evidence type="ECO:0000256" key="14">
    <source>
        <dbReference type="ARBA" id="ARBA00025153"/>
    </source>
</evidence>
<evidence type="ECO:0000256" key="4">
    <source>
        <dbReference type="ARBA" id="ARBA00009524"/>
    </source>
</evidence>
<evidence type="ECO:0000256" key="8">
    <source>
        <dbReference type="ARBA" id="ARBA00022857"/>
    </source>
</evidence>
<feature type="binding site" evidence="17">
    <location>
        <position position="433"/>
    </location>
    <ligand>
        <name>AMP</name>
        <dbReference type="ChEBI" id="CHEBI:456215"/>
    </ligand>
</feature>
<evidence type="ECO:0000256" key="15">
    <source>
        <dbReference type="ARBA" id="ARBA00048238"/>
    </source>
</evidence>
<comment type="catalytic activity">
    <reaction evidence="16 17 19">
        <text>(6S)-NADPHX + ADP = AMP + phosphate + NADPH + H(+)</text>
        <dbReference type="Rhea" id="RHEA:32235"/>
        <dbReference type="ChEBI" id="CHEBI:15378"/>
        <dbReference type="ChEBI" id="CHEBI:43474"/>
        <dbReference type="ChEBI" id="CHEBI:57783"/>
        <dbReference type="ChEBI" id="CHEBI:64076"/>
        <dbReference type="ChEBI" id="CHEBI:456215"/>
        <dbReference type="ChEBI" id="CHEBI:456216"/>
        <dbReference type="EC" id="4.2.1.136"/>
    </reaction>
</comment>
<evidence type="ECO:0000256" key="10">
    <source>
        <dbReference type="ARBA" id="ARBA00023027"/>
    </source>
</evidence>
<dbReference type="EC" id="5.1.99.6" evidence="19"/>
<comment type="cofactor">
    <cofactor evidence="17">
        <name>Mg(2+)</name>
        <dbReference type="ChEBI" id="CHEBI:18420"/>
    </cofactor>
</comment>
<dbReference type="SUPFAM" id="SSF53613">
    <property type="entry name" value="Ribokinase-like"/>
    <property type="match status" value="1"/>
</dbReference>
<keyword evidence="11 18" id="KW-0413">Isomerase</keyword>
<evidence type="ECO:0000259" key="20">
    <source>
        <dbReference type="PROSITE" id="PS51383"/>
    </source>
</evidence>
<keyword evidence="10 17" id="KW-0520">NAD</keyword>
<feature type="binding site" evidence="17">
    <location>
        <begin position="404"/>
        <end position="408"/>
    </location>
    <ligand>
        <name>AMP</name>
        <dbReference type="ChEBI" id="CHEBI:456215"/>
    </ligand>
</feature>
<evidence type="ECO:0000256" key="19">
    <source>
        <dbReference type="PIRNR" id="PIRNR017184"/>
    </source>
</evidence>
<dbReference type="PROSITE" id="PS01050">
    <property type="entry name" value="YJEF_C_2"/>
    <property type="match status" value="1"/>
</dbReference>
<evidence type="ECO:0000313" key="22">
    <source>
        <dbReference type="EMBL" id="MCB5363200.1"/>
    </source>
</evidence>
<sequence length="498" mass="51491">MNHMYETALLAPARMAKADAAAIKAGISSLELMRAAGLAVAQAVSRHWPRGAVVVLCGPGNNGGDGFVAAEQLRQWGWPVRLGLLGERSALKGDAAHYAKRFQGRIEAFGPQLLKDATVVVDALFGAGLSKALEGPAREMVQAVRDSRLPVCAVDVPTGLDGATGQALGDTYIRADHTVTFFRKKPGHVLMPGRAWCGAVEVADIGIAASVLGDVGLDACENAPVLWSDVYPWPQLDGHKYHRGHVLVVGGESMTGAARLSAMAAARVGAGLVTVAAPEPVWPIYAAALTSVMVHSLSDAEGLDTLLADTRMNAIVVGPGAGASEATRQHVLAALATRRATVLDADAITAFAPEPASLFRAIRGPCILTPHEGEFARLFGQVPGDKLWRARQAASISGAVVVIKGADTVVAAPDGRAVINSNAPAWLATGGSGDVLSGLIAGLLAQGMAPFDATSAAVWLHGEAAQAFGPGLIAEDLPTLIPSVLRALYESVCQIRAL</sequence>
<comment type="similarity">
    <text evidence="4 19">In the C-terminal section; belongs to the NnrD/CARKD family.</text>
</comment>
<evidence type="ECO:0000256" key="6">
    <source>
        <dbReference type="ARBA" id="ARBA00022741"/>
    </source>
</evidence>
<dbReference type="NCBIfam" id="TIGR00196">
    <property type="entry name" value="yjeF_cterm"/>
    <property type="match status" value="1"/>
</dbReference>
<keyword evidence="7 17" id="KW-0067">ATP-binding</keyword>
<dbReference type="RefSeq" id="WP_226953469.1">
    <property type="nucleotide sequence ID" value="NZ_JACDXW010000002.1"/>
</dbReference>
<comment type="subunit">
    <text evidence="17">Homotetramer.</text>
</comment>
<evidence type="ECO:0000256" key="12">
    <source>
        <dbReference type="ARBA" id="ARBA00023239"/>
    </source>
</evidence>
<feature type="binding site" evidence="17">
    <location>
        <position position="320"/>
    </location>
    <ligand>
        <name>(6S)-NADPHX</name>
        <dbReference type="ChEBI" id="CHEBI:64076"/>
    </ligand>
</feature>
<dbReference type="InterPro" id="IPR036652">
    <property type="entry name" value="YjeF_N_dom_sf"/>
</dbReference>
<evidence type="ECO:0000256" key="11">
    <source>
        <dbReference type="ARBA" id="ARBA00023235"/>
    </source>
</evidence>
<keyword evidence="23" id="KW-1185">Reference proteome</keyword>
<feature type="domain" description="YjeF N-terminal" evidence="21">
    <location>
        <begin position="15"/>
        <end position="213"/>
    </location>
</feature>
<comment type="catalytic activity">
    <reaction evidence="2 18 19">
        <text>(6R)-NADPHX = (6S)-NADPHX</text>
        <dbReference type="Rhea" id="RHEA:32227"/>
        <dbReference type="ChEBI" id="CHEBI:64076"/>
        <dbReference type="ChEBI" id="CHEBI:64077"/>
        <dbReference type="EC" id="5.1.99.6"/>
    </reaction>
</comment>
<dbReference type="PIRSF" id="PIRSF017184">
    <property type="entry name" value="Nnr"/>
    <property type="match status" value="1"/>
</dbReference>
<evidence type="ECO:0000256" key="13">
    <source>
        <dbReference type="ARBA" id="ARBA00023268"/>
    </source>
</evidence>
<feature type="binding site" evidence="18">
    <location>
        <begin position="61"/>
        <end position="65"/>
    </location>
    <ligand>
        <name>(6S)-NADPHX</name>
        <dbReference type="ChEBI" id="CHEBI:64076"/>
    </ligand>
</feature>
<feature type="binding site" evidence="18">
    <location>
        <position position="62"/>
    </location>
    <ligand>
        <name>K(+)</name>
        <dbReference type="ChEBI" id="CHEBI:29103"/>
    </ligand>
</feature>
<comment type="function">
    <text evidence="14 19">Bifunctional enzyme that catalyzes the epimerization of the S- and R-forms of NAD(P)HX and the dehydration of the S-form of NAD(P)HX at the expense of ADP, which is converted to AMP. This allows the repair of both epimers of NAD(P)HX, a damaged form of NAD(P)H that is a result of enzymatic or heat-dependent hydration.</text>
</comment>
<evidence type="ECO:0000256" key="18">
    <source>
        <dbReference type="HAMAP-Rule" id="MF_01966"/>
    </source>
</evidence>
<dbReference type="Gene3D" id="3.40.1190.20">
    <property type="match status" value="1"/>
</dbReference>
<protein>
    <recommendedName>
        <fullName evidence="19">Bifunctional NAD(P)H-hydrate repair enzyme</fullName>
    </recommendedName>
    <alternativeName>
        <fullName evidence="19">Nicotinamide nucleotide repair protein</fullName>
    </alternativeName>
    <domain>
        <recommendedName>
            <fullName evidence="19">ADP-dependent (S)-NAD(P)H-hydrate dehydratase</fullName>
            <ecNumber evidence="19">4.2.1.136</ecNumber>
        </recommendedName>
        <alternativeName>
            <fullName evidence="19">ADP-dependent NAD(P)HX dehydratase</fullName>
        </alternativeName>
    </domain>
    <domain>
        <recommendedName>
            <fullName evidence="19">NAD(P)H-hydrate epimerase</fullName>
            <ecNumber evidence="19">5.1.99.6</ecNumber>
        </recommendedName>
    </domain>
</protein>
<evidence type="ECO:0000256" key="3">
    <source>
        <dbReference type="ARBA" id="ARBA00006001"/>
    </source>
</evidence>
<comment type="caution">
    <text evidence="22">The sequence shown here is derived from an EMBL/GenBank/DDBJ whole genome shotgun (WGS) entry which is preliminary data.</text>
</comment>
<evidence type="ECO:0000256" key="16">
    <source>
        <dbReference type="ARBA" id="ARBA00049209"/>
    </source>
</evidence>
<keyword evidence="13" id="KW-0511">Multifunctional enzyme</keyword>
<dbReference type="PROSITE" id="PS51385">
    <property type="entry name" value="YJEF_N"/>
    <property type="match status" value="1"/>
</dbReference>
<evidence type="ECO:0000256" key="17">
    <source>
        <dbReference type="HAMAP-Rule" id="MF_01965"/>
    </source>
</evidence>
<dbReference type="InterPro" id="IPR000631">
    <property type="entry name" value="CARKD"/>
</dbReference>